<dbReference type="InterPro" id="IPR023849">
    <property type="entry name" value="TQXA_dom"/>
</dbReference>
<keyword evidence="1" id="KW-0472">Membrane</keyword>
<dbReference type="Proteomes" id="UP001156441">
    <property type="component" value="Unassembled WGS sequence"/>
</dbReference>
<dbReference type="InterPro" id="IPR013552">
    <property type="entry name" value="Thioester_dom"/>
</dbReference>
<dbReference type="Gene3D" id="1.10.150.480">
    <property type="match status" value="1"/>
</dbReference>
<feature type="chain" id="PRO_5046231894" evidence="2">
    <location>
        <begin position="31"/>
        <end position="377"/>
    </location>
</feature>
<sequence>MAGMLRITRAFSVLAGSAVALVAAAGSAGADSASGVVDHGADVAGYAVDVGDGVFGDLATSLIGFRLDDGTVLGVYCVEISTEIDDTQEMVEQPWEEFPDAATPFARNQDRINWVLHNGFPVREPAALTEALAGVQLNGGIDEREAVTATQAAVWHFSDGTDLDREDPLPNEGDAADADVLALYDFLTGEDNVGIGEQPPAALSIEPDDLTGAPGDRIGPFTVDTSGTIADVAANLPDGVQLTDADGNPLDAAQVQDGTELFVTVPADTADGRGTVEVTAETVVDTGRLFVGRNYDEAPTQSLIVARASESQVTATATANWTGTDVAPAAQGRAEDSGGLGDLAETGASILGPVLLGAVLVGAGIVSVLFVRNRRQV</sequence>
<dbReference type="Pfam" id="PF08341">
    <property type="entry name" value="TED"/>
    <property type="match status" value="1"/>
</dbReference>
<keyword evidence="1" id="KW-1133">Transmembrane helix</keyword>
<protein>
    <submittedName>
        <fullName evidence="4">Thioester domain-containing protein</fullName>
    </submittedName>
</protein>
<evidence type="ECO:0000313" key="4">
    <source>
        <dbReference type="EMBL" id="MCT2586717.1"/>
    </source>
</evidence>
<name>A0ABT2JFR8_9PSEU</name>
<keyword evidence="2" id="KW-0732">Signal</keyword>
<keyword evidence="1" id="KW-0812">Transmembrane</keyword>
<reference evidence="4 5" key="1">
    <citation type="submission" date="2021-02" db="EMBL/GenBank/DDBJ databases">
        <title>Actinophytocola xerophila sp. nov., isolated from soil of cotton cropping field.</title>
        <authorList>
            <person name="Huang R."/>
            <person name="Chen X."/>
            <person name="Ge X."/>
            <person name="Liu W."/>
        </authorList>
    </citation>
    <scope>NUCLEOTIDE SEQUENCE [LARGE SCALE GENOMIC DNA]</scope>
    <source>
        <strain evidence="4 5">S1-96</strain>
    </source>
</reference>
<organism evidence="4 5">
    <name type="scientific">Actinophytocola gossypii</name>
    <dbReference type="NCBI Taxonomy" id="2812003"/>
    <lineage>
        <taxon>Bacteria</taxon>
        <taxon>Bacillati</taxon>
        <taxon>Actinomycetota</taxon>
        <taxon>Actinomycetes</taxon>
        <taxon>Pseudonocardiales</taxon>
        <taxon>Pseudonocardiaceae</taxon>
    </lineage>
</organism>
<dbReference type="EMBL" id="JAFFZE010000021">
    <property type="protein sequence ID" value="MCT2586717.1"/>
    <property type="molecule type" value="Genomic_DNA"/>
</dbReference>
<proteinExistence type="predicted"/>
<evidence type="ECO:0000256" key="1">
    <source>
        <dbReference type="SAM" id="Phobius"/>
    </source>
</evidence>
<evidence type="ECO:0000256" key="2">
    <source>
        <dbReference type="SAM" id="SignalP"/>
    </source>
</evidence>
<evidence type="ECO:0000313" key="5">
    <source>
        <dbReference type="Proteomes" id="UP001156441"/>
    </source>
</evidence>
<feature type="domain" description="Thioester" evidence="3">
    <location>
        <begin position="75"/>
        <end position="192"/>
    </location>
</feature>
<dbReference type="NCBIfam" id="TIGR03934">
    <property type="entry name" value="TQXA_dom"/>
    <property type="match status" value="1"/>
</dbReference>
<feature type="signal peptide" evidence="2">
    <location>
        <begin position="1"/>
        <end position="30"/>
    </location>
</feature>
<keyword evidence="5" id="KW-1185">Reference proteome</keyword>
<gene>
    <name evidence="4" type="ORF">JT362_26700</name>
</gene>
<comment type="caution">
    <text evidence="4">The sequence shown here is derived from an EMBL/GenBank/DDBJ whole genome shotgun (WGS) entry which is preliminary data.</text>
</comment>
<evidence type="ECO:0000259" key="3">
    <source>
        <dbReference type="Pfam" id="PF08341"/>
    </source>
</evidence>
<accession>A0ABT2JFR8</accession>
<feature type="transmembrane region" description="Helical" evidence="1">
    <location>
        <begin position="350"/>
        <end position="371"/>
    </location>
</feature>